<dbReference type="SUPFAM" id="SSF117281">
    <property type="entry name" value="Kelch motif"/>
    <property type="match status" value="2"/>
</dbReference>
<evidence type="ECO:0000313" key="5">
    <source>
        <dbReference type="Proteomes" id="UP000272888"/>
    </source>
</evidence>
<evidence type="ECO:0000256" key="2">
    <source>
        <dbReference type="ARBA" id="ARBA00022737"/>
    </source>
</evidence>
<keyword evidence="5" id="KW-1185">Reference proteome</keyword>
<accession>A0A3A8QMF2</accession>
<dbReference type="InterPro" id="IPR015915">
    <property type="entry name" value="Kelch-typ_b-propeller"/>
</dbReference>
<dbReference type="InterPro" id="IPR037293">
    <property type="entry name" value="Gal_Oxidase_central_sf"/>
</dbReference>
<protein>
    <recommendedName>
        <fullName evidence="6">Kelch-like protein</fullName>
    </recommendedName>
</protein>
<sequence>MGHLLPSCQSLMPCARHCAKEGNPMNNRRNDWLAIGMACLLQACAPTPAEPRPPEDTALQHQSQAASAATGSLAKAHVSVPHTRLLDGRVLVAGGMEFNDIFLPQGKPYHAISELYDPQAGSWSITGSLNVIRDMASFERLADGRVLAAGGWENNTVQTRTAHATAELFDPATGTWSFTGSMAQPRYNAPSVVLGDGRVLVAGGRNLQVTDLLSAEVYNPTTGGWTATGSLLAKVQRLVLLPDGRVLGLAADVNAQVYTPATNAWTSLGALPTGQGTELVVPLADGRVLLGGSSTGALTKASLFNPATNTFTATGSLLTGRYSPGAVRMPDGTVLVFGGRTLNGVIVSAVERYTPATGTWSAESSLLTARQAPATVLLASGDVLIASGVGVSSGPSNQLKPCERYASSTCIPTSCTSQGAVCGTVSDGCGGTLACGTCGSGLTCTASHTCVSDATPPMAVLTAPGAGTPLTGTVTLQATASDDVGVTHVEFLDGTKLLGTSSTAPYALDWDTVAAGDGNHTLVVKAYDATGNVGKSTPVTVQVLNTPNSGVAVYDATSMTPRCAVVGPSCDSGTLLNGRGTVVGPELNAPNTLKGSCQDGTLLTATVPEAIHALRVATLDGSPLAPGKVVTIQVTAYVGMPAPTRIELWTTADVDNPVWSLIYSFAPNTNMTQTFSLKYTLPPGPIRAFRARLNSNSSVMPCGSQGSYDDQDDLVFATQSP</sequence>
<keyword evidence="2" id="KW-0677">Repeat</keyword>
<feature type="compositionally biased region" description="Low complexity" evidence="3">
    <location>
        <begin position="57"/>
        <end position="66"/>
    </location>
</feature>
<dbReference type="InterPro" id="IPR006652">
    <property type="entry name" value="Kelch_1"/>
</dbReference>
<comment type="caution">
    <text evidence="4">The sequence shown here is derived from an EMBL/GenBank/DDBJ whole genome shotgun (WGS) entry which is preliminary data.</text>
</comment>
<name>A0A3A8QMF2_9BACT</name>
<organism evidence="4 5">
    <name type="scientific">Corallococcus llansteffanensis</name>
    <dbReference type="NCBI Taxonomy" id="2316731"/>
    <lineage>
        <taxon>Bacteria</taxon>
        <taxon>Pseudomonadati</taxon>
        <taxon>Myxococcota</taxon>
        <taxon>Myxococcia</taxon>
        <taxon>Myxococcales</taxon>
        <taxon>Cystobacterineae</taxon>
        <taxon>Myxococcaceae</taxon>
        <taxon>Corallococcus</taxon>
    </lineage>
</organism>
<proteinExistence type="predicted"/>
<evidence type="ECO:0000313" key="4">
    <source>
        <dbReference type="EMBL" id="RKH69001.1"/>
    </source>
</evidence>
<gene>
    <name evidence="4" type="ORF">D7V93_00310</name>
</gene>
<dbReference type="EMBL" id="RAWB01000002">
    <property type="protein sequence ID" value="RKH69001.1"/>
    <property type="molecule type" value="Genomic_DNA"/>
</dbReference>
<dbReference type="AlphaFoldDB" id="A0A3A8QMF2"/>
<evidence type="ECO:0000256" key="3">
    <source>
        <dbReference type="SAM" id="MobiDB-lite"/>
    </source>
</evidence>
<dbReference type="PANTHER" id="PTHR46344">
    <property type="entry name" value="OS02G0202900 PROTEIN"/>
    <property type="match status" value="1"/>
</dbReference>
<dbReference type="Pfam" id="PF17957">
    <property type="entry name" value="Big_7"/>
    <property type="match status" value="1"/>
</dbReference>
<reference evidence="5" key="1">
    <citation type="submission" date="2018-09" db="EMBL/GenBank/DDBJ databases">
        <authorList>
            <person name="Livingstone P.G."/>
            <person name="Whitworth D.E."/>
        </authorList>
    </citation>
    <scope>NUCLEOTIDE SEQUENCE [LARGE SCALE GENOMIC DNA]</scope>
    <source>
        <strain evidence="5">CA051B</strain>
    </source>
</reference>
<dbReference type="PANTHER" id="PTHR46344:SF27">
    <property type="entry name" value="KELCH REPEAT SUPERFAMILY PROTEIN"/>
    <property type="match status" value="1"/>
</dbReference>
<dbReference type="InterPro" id="IPR013783">
    <property type="entry name" value="Ig-like_fold"/>
</dbReference>
<feature type="region of interest" description="Disordered" evidence="3">
    <location>
        <begin position="47"/>
        <end position="66"/>
    </location>
</feature>
<dbReference type="Gene3D" id="2.60.40.10">
    <property type="entry name" value="Immunoglobulins"/>
    <property type="match status" value="1"/>
</dbReference>
<keyword evidence="1" id="KW-0880">Kelch repeat</keyword>
<dbReference type="SMART" id="SM00612">
    <property type="entry name" value="Kelch"/>
    <property type="match status" value="4"/>
</dbReference>
<evidence type="ECO:0008006" key="6">
    <source>
        <dbReference type="Google" id="ProtNLM"/>
    </source>
</evidence>
<evidence type="ECO:0000256" key="1">
    <source>
        <dbReference type="ARBA" id="ARBA00022441"/>
    </source>
</evidence>
<dbReference type="Gene3D" id="2.120.10.80">
    <property type="entry name" value="Kelch-type beta propeller"/>
    <property type="match status" value="1"/>
</dbReference>
<dbReference type="Gene3D" id="2.130.10.80">
    <property type="entry name" value="Galactose oxidase/kelch, beta-propeller"/>
    <property type="match status" value="2"/>
</dbReference>
<dbReference type="Proteomes" id="UP000272888">
    <property type="component" value="Unassembled WGS sequence"/>
</dbReference>